<organism evidence="9">
    <name type="scientific">Chlamydomonas leiostraca</name>
    <dbReference type="NCBI Taxonomy" id="1034604"/>
    <lineage>
        <taxon>Eukaryota</taxon>
        <taxon>Viridiplantae</taxon>
        <taxon>Chlorophyta</taxon>
        <taxon>core chlorophytes</taxon>
        <taxon>Chlorophyceae</taxon>
        <taxon>CS clade</taxon>
        <taxon>Chlamydomonadales</taxon>
        <taxon>Chlamydomonadaceae</taxon>
        <taxon>Chlamydomonas</taxon>
    </lineage>
</organism>
<feature type="binding site" evidence="6">
    <location>
        <position position="139"/>
    </location>
    <ligand>
        <name>ATP</name>
        <dbReference type="ChEBI" id="CHEBI:30616"/>
    </ligand>
</feature>
<keyword evidence="2" id="KW-0808">Transferase</keyword>
<dbReference type="PROSITE" id="PS00107">
    <property type="entry name" value="PROTEIN_KINASE_ATP"/>
    <property type="match status" value="1"/>
</dbReference>
<dbReference type="GO" id="GO:0004674">
    <property type="term" value="F:protein serine/threonine kinase activity"/>
    <property type="evidence" value="ECO:0007669"/>
    <property type="project" value="UniProtKB-KW"/>
</dbReference>
<evidence type="ECO:0000256" key="2">
    <source>
        <dbReference type="ARBA" id="ARBA00022679"/>
    </source>
</evidence>
<dbReference type="CDD" id="cd00180">
    <property type="entry name" value="PKc"/>
    <property type="match status" value="1"/>
</dbReference>
<feature type="domain" description="Protein kinase" evidence="8">
    <location>
        <begin position="106"/>
        <end position="631"/>
    </location>
</feature>
<keyword evidence="1" id="KW-0723">Serine/threonine-protein kinase</keyword>
<evidence type="ECO:0000256" key="6">
    <source>
        <dbReference type="PROSITE-ProRule" id="PRU10141"/>
    </source>
</evidence>
<proteinExistence type="predicted"/>
<reference evidence="9" key="1">
    <citation type="submission" date="2021-01" db="EMBL/GenBank/DDBJ databases">
        <authorList>
            <person name="Corre E."/>
            <person name="Pelletier E."/>
            <person name="Niang G."/>
            <person name="Scheremetjew M."/>
            <person name="Finn R."/>
            <person name="Kale V."/>
            <person name="Holt S."/>
            <person name="Cochrane G."/>
            <person name="Meng A."/>
            <person name="Brown T."/>
            <person name="Cohen L."/>
        </authorList>
    </citation>
    <scope>NUCLEOTIDE SEQUENCE</scope>
    <source>
        <strain evidence="9">SAG 11-49</strain>
    </source>
</reference>
<evidence type="ECO:0000256" key="7">
    <source>
        <dbReference type="SAM" id="MobiDB-lite"/>
    </source>
</evidence>
<keyword evidence="4" id="KW-0418">Kinase</keyword>
<evidence type="ECO:0000256" key="5">
    <source>
        <dbReference type="ARBA" id="ARBA00022840"/>
    </source>
</evidence>
<sequence length="726" mass="77253">MKALHRTTRCAGVARRAAVCLASPRSEPRCRAAPLAAPALAPAVIKDQVGAAQPYAPDLQEDQQQGVSPRALQDAQMFASPDCTDPVPSGHWLGWPRDIWELYSLDEDMKLLGAGAFGKVLLGKRRQDSHAVAIKMIRKARQDIPWPDHANHLKHEVHVWTMCQNSQSVVRFEGCYEDEEHAYLVQELCTGGDLRAVLKRGPLTEQEAAQVMHAVLDTIHECHTHHYSYGDCKPANFLLKHPHATNGWQPFPEPSLPSASTLDAAGHMAGSPEPPFNLEECAVPERMMPDEAGGAMRQCSPGAQVIADSRTVSPAHDQHRPQQAPAASMASDGASSTRAADSIGTTSSSDGDHILRISAAVVEANAGVSSKWDMRVPLADGRRASPPFSGKARRKAAAAVAAELAVEVAAAGADAAAEISTAHAAAVANNVVPLVASAASDTESAPEPARPMHAGAAVIAAASFSPNINLTSSFTGSSDEQPSASPSQHHAAAPAPLKVLACDFGCSQPLSSRARVSAVHAKRMGSPVYMAPELWQGGGAMGLAIDMWACGVMLYQLLSGRYPFWTQTPDQIDNSMELYQVVCGVSSNPILMHGEPWSHVSKPCKQLILAMLERNPGERITALEALQSPWLRQQLGFSPTPTSCVNPYASLGSMDAPAESGLLIPRDPLHTLPADSVSSIDHHDHHHLLGPAEASYVSYDGQERGQSAQEEGGGSSGQDEYCNMQV</sequence>
<keyword evidence="5 6" id="KW-0067">ATP-binding</keyword>
<gene>
    <name evidence="9" type="ORF">CLEI1391_LOCUS17814</name>
</gene>
<dbReference type="EMBL" id="HBFB01031774">
    <property type="protein sequence ID" value="CAD8693631.1"/>
    <property type="molecule type" value="Transcribed_RNA"/>
</dbReference>
<dbReference type="InterPro" id="IPR011009">
    <property type="entry name" value="Kinase-like_dom_sf"/>
</dbReference>
<keyword evidence="3 6" id="KW-0547">Nucleotide-binding</keyword>
<evidence type="ECO:0000259" key="8">
    <source>
        <dbReference type="PROSITE" id="PS50011"/>
    </source>
</evidence>
<dbReference type="InterPro" id="IPR050205">
    <property type="entry name" value="CDPK_Ser/Thr_kinases"/>
</dbReference>
<dbReference type="GO" id="GO:0005524">
    <property type="term" value="F:ATP binding"/>
    <property type="evidence" value="ECO:0007669"/>
    <property type="project" value="UniProtKB-UniRule"/>
</dbReference>
<protein>
    <recommendedName>
        <fullName evidence="8">Protein kinase domain-containing protein</fullName>
    </recommendedName>
</protein>
<accession>A0A7S0S379</accession>
<dbReference type="Pfam" id="PF00069">
    <property type="entry name" value="Pkinase"/>
    <property type="match status" value="2"/>
</dbReference>
<evidence type="ECO:0000256" key="4">
    <source>
        <dbReference type="ARBA" id="ARBA00022777"/>
    </source>
</evidence>
<name>A0A7S0S379_9CHLO</name>
<feature type="region of interest" description="Disordered" evidence="7">
    <location>
        <begin position="701"/>
        <end position="726"/>
    </location>
</feature>
<dbReference type="AlphaFoldDB" id="A0A7S0S379"/>
<dbReference type="InterPro" id="IPR000719">
    <property type="entry name" value="Prot_kinase_dom"/>
</dbReference>
<dbReference type="PROSITE" id="PS50011">
    <property type="entry name" value="PROTEIN_KINASE_DOM"/>
    <property type="match status" value="1"/>
</dbReference>
<dbReference type="Gene3D" id="1.10.510.10">
    <property type="entry name" value="Transferase(Phosphotransferase) domain 1"/>
    <property type="match status" value="2"/>
</dbReference>
<dbReference type="PANTHER" id="PTHR24349">
    <property type="entry name" value="SERINE/THREONINE-PROTEIN KINASE"/>
    <property type="match status" value="1"/>
</dbReference>
<evidence type="ECO:0000256" key="1">
    <source>
        <dbReference type="ARBA" id="ARBA00022527"/>
    </source>
</evidence>
<evidence type="ECO:0000313" key="9">
    <source>
        <dbReference type="EMBL" id="CAD8693631.1"/>
    </source>
</evidence>
<feature type="region of interest" description="Disordered" evidence="7">
    <location>
        <begin position="311"/>
        <end position="351"/>
    </location>
</feature>
<dbReference type="SUPFAM" id="SSF56112">
    <property type="entry name" value="Protein kinase-like (PK-like)"/>
    <property type="match status" value="1"/>
</dbReference>
<evidence type="ECO:0000256" key="3">
    <source>
        <dbReference type="ARBA" id="ARBA00022741"/>
    </source>
</evidence>
<dbReference type="InterPro" id="IPR017441">
    <property type="entry name" value="Protein_kinase_ATP_BS"/>
</dbReference>